<sequence>MLAQPSESIAIGWYILSEPVSLEHIQDTKESREMCVLSAHVETAWLTQTVDTDTALCRQAVKGLTSSTFMPHKDTPHSENIFGSLVIVFPIEHQGGDLILADGKQCWTFKGEYHVSHEVLPDTLVSMPIADRFAVVNSAMVEHMEGPRFKRDSERTLSSALALSGHLAPKGKKLRRAHFSGENKSTSAYEVQDLKGSDAYRKTYKRTEREALSRWRAA</sequence>
<evidence type="ECO:0000313" key="2">
    <source>
        <dbReference type="Proteomes" id="UP001163850"/>
    </source>
</evidence>
<comment type="caution">
    <text evidence="1">The sequence shown here is derived from an EMBL/GenBank/DDBJ whole genome shotgun (WGS) entry which is preliminary data.</text>
</comment>
<name>A0AA38UWG1_9AGAR</name>
<evidence type="ECO:0000313" key="1">
    <source>
        <dbReference type="EMBL" id="KAJ3989452.1"/>
    </source>
</evidence>
<protein>
    <submittedName>
        <fullName evidence="1">Uncharacterized protein</fullName>
    </submittedName>
</protein>
<accession>A0AA38UWG1</accession>
<dbReference type="EMBL" id="MU801898">
    <property type="protein sequence ID" value="KAJ3989452.1"/>
    <property type="molecule type" value="Genomic_DNA"/>
</dbReference>
<gene>
    <name evidence="1" type="ORF">F5890DRAFT_1470757</name>
</gene>
<proteinExistence type="predicted"/>
<dbReference type="AlphaFoldDB" id="A0AA38UWG1"/>
<organism evidence="1 2">
    <name type="scientific">Lentinula detonsa</name>
    <dbReference type="NCBI Taxonomy" id="2804962"/>
    <lineage>
        <taxon>Eukaryota</taxon>
        <taxon>Fungi</taxon>
        <taxon>Dikarya</taxon>
        <taxon>Basidiomycota</taxon>
        <taxon>Agaricomycotina</taxon>
        <taxon>Agaricomycetes</taxon>
        <taxon>Agaricomycetidae</taxon>
        <taxon>Agaricales</taxon>
        <taxon>Marasmiineae</taxon>
        <taxon>Omphalotaceae</taxon>
        <taxon>Lentinula</taxon>
    </lineage>
</organism>
<dbReference type="Proteomes" id="UP001163850">
    <property type="component" value="Unassembled WGS sequence"/>
</dbReference>
<reference evidence="1" key="1">
    <citation type="submission" date="2022-08" db="EMBL/GenBank/DDBJ databases">
        <authorList>
            <consortium name="DOE Joint Genome Institute"/>
            <person name="Min B."/>
            <person name="Riley R."/>
            <person name="Sierra-Patev S."/>
            <person name="Naranjo-Ortiz M."/>
            <person name="Looney B."/>
            <person name="Konkel Z."/>
            <person name="Slot J.C."/>
            <person name="Sakamoto Y."/>
            <person name="Steenwyk J.L."/>
            <person name="Rokas A."/>
            <person name="Carro J."/>
            <person name="Camarero S."/>
            <person name="Ferreira P."/>
            <person name="Molpeceres G."/>
            <person name="Ruiz-Duenas F.J."/>
            <person name="Serrano A."/>
            <person name="Henrissat B."/>
            <person name="Drula E."/>
            <person name="Hughes K.W."/>
            <person name="Mata J.L."/>
            <person name="Ishikawa N.K."/>
            <person name="Vargas-Isla R."/>
            <person name="Ushijima S."/>
            <person name="Smith C.A."/>
            <person name="Ahrendt S."/>
            <person name="Andreopoulos W."/>
            <person name="He G."/>
            <person name="Labutti K."/>
            <person name="Lipzen A."/>
            <person name="Ng V."/>
            <person name="Sandor L."/>
            <person name="Barry K."/>
            <person name="Martinez A.T."/>
            <person name="Xiao Y."/>
            <person name="Gibbons J.G."/>
            <person name="Terashima K."/>
            <person name="Hibbett D.S."/>
            <person name="Grigoriev I.V."/>
        </authorList>
    </citation>
    <scope>NUCLEOTIDE SEQUENCE</scope>
    <source>
        <strain evidence="1">TFB7829</strain>
    </source>
</reference>